<dbReference type="InterPro" id="IPR018800">
    <property type="entry name" value="PRCC"/>
</dbReference>
<dbReference type="Proteomes" id="UP000046395">
    <property type="component" value="Unassembled WGS sequence"/>
</dbReference>
<evidence type="ECO:0000256" key="7">
    <source>
        <dbReference type="ARBA" id="ARBA00023034"/>
    </source>
</evidence>
<keyword evidence="8" id="KW-0472">Membrane</keyword>
<evidence type="ECO:0000313" key="10">
    <source>
        <dbReference type="Proteomes" id="UP000046395"/>
    </source>
</evidence>
<evidence type="ECO:0000256" key="4">
    <source>
        <dbReference type="ARBA" id="ARBA00022801"/>
    </source>
</evidence>
<comment type="similarity">
    <text evidence="2">Belongs to the glycosyl hydrolase 99 family.</text>
</comment>
<dbReference type="AlphaFoldDB" id="A0A5S6QRS3"/>
<evidence type="ECO:0000256" key="6">
    <source>
        <dbReference type="ARBA" id="ARBA00022989"/>
    </source>
</evidence>
<evidence type="ECO:0000256" key="1">
    <source>
        <dbReference type="ARBA" id="ARBA00004323"/>
    </source>
</evidence>
<feature type="region of interest" description="Disordered" evidence="9">
    <location>
        <begin position="1"/>
        <end position="23"/>
    </location>
</feature>
<proteinExistence type="inferred from homology"/>
<dbReference type="Pfam" id="PF10253">
    <property type="entry name" value="PRCC"/>
    <property type="match status" value="1"/>
</dbReference>
<keyword evidence="4" id="KW-0378">Hydrolase</keyword>
<keyword evidence="10" id="KW-1185">Reference proteome</keyword>
<reference evidence="11" key="1">
    <citation type="submission" date="2019-12" db="UniProtKB">
        <authorList>
            <consortium name="WormBaseParasite"/>
        </authorList>
    </citation>
    <scope>IDENTIFICATION</scope>
</reference>
<keyword evidence="6" id="KW-1133">Transmembrane helix</keyword>
<keyword evidence="7" id="KW-0333">Golgi apparatus</keyword>
<evidence type="ECO:0000256" key="5">
    <source>
        <dbReference type="ARBA" id="ARBA00022968"/>
    </source>
</evidence>
<evidence type="ECO:0000256" key="3">
    <source>
        <dbReference type="ARBA" id="ARBA00022692"/>
    </source>
</evidence>
<comment type="subcellular location">
    <subcellularLocation>
        <location evidence="1">Golgi apparatus membrane</location>
        <topology evidence="1">Single-pass type II membrane protein</topology>
    </subcellularLocation>
</comment>
<dbReference type="PANTHER" id="PTHR13572:SF4">
    <property type="entry name" value="RE57134P"/>
    <property type="match status" value="1"/>
</dbReference>
<evidence type="ECO:0000313" key="11">
    <source>
        <dbReference type="WBParaSite" id="TMUE_2000009592.1"/>
    </source>
</evidence>
<dbReference type="GO" id="GO:0000139">
    <property type="term" value="C:Golgi membrane"/>
    <property type="evidence" value="ECO:0007669"/>
    <property type="project" value="UniProtKB-SubCell"/>
</dbReference>
<sequence length="550" mass="63505">MSGPPTLSGLVSYEDSSDDSDVELERTVETPILLLKVEKYCQFQPRVLYWTTFTPTVLFTAQCDRSVIPCNTTDFQETLHPYEYGPYFSHQPMCQEPSSEFTDDQARKLISKFEAEPFGHSLPDTLHIVDVRVDDYMNDIRENVLRNVSLTKPQTSNSGVPTEEKDKPTIVAKRKHQITYLAHLAKEREGQLEQQWAQNRQRHGVDYNVHIFYYIWYGNPRFDKFYYHWNHRILPHWNPLLALKWPLGRREAPDDIGSNYYPSLGCYSSRDPSVIAQHMIWIRLAGIGTVVISWYPPNKSDAEGLPSDSIIPIVMDEAEKQKLKVTFLIEPYEGRNGSSLRTDFEYINKKYGDHAAFYKYQGRPVFYVYDSYLVAKDQWRSLLQVDGELTIRATEYDSIVLALLVNQADESDLPACGFDGFFTYFASDGFTYGSTVSNWHHLASFALQNRLIASFSVGPGYIDERVRPWNTQNTRDRANGSYYESMWNNVPQVNSGFISVTSFNEWHEGTQIEPASSFAAPNYTYLTYDPMEPNFYLSLTRRMIAKKHGL</sequence>
<dbReference type="Pfam" id="PF16317">
    <property type="entry name" value="Glyco_hydro_99"/>
    <property type="match status" value="1"/>
</dbReference>
<dbReference type="InterPro" id="IPR026071">
    <property type="entry name" value="Glyco_Hydrolase_99"/>
</dbReference>
<evidence type="ECO:0000256" key="8">
    <source>
        <dbReference type="ARBA" id="ARBA00023136"/>
    </source>
</evidence>
<dbReference type="STRING" id="70415.A0A5S6QRS3"/>
<keyword evidence="5" id="KW-0735">Signal-anchor</keyword>
<dbReference type="Gene3D" id="3.20.20.80">
    <property type="entry name" value="Glycosidases"/>
    <property type="match status" value="1"/>
</dbReference>
<dbReference type="PANTHER" id="PTHR13572">
    <property type="entry name" value="ENDO-ALPHA-1,2-MANNOSIDASE"/>
    <property type="match status" value="1"/>
</dbReference>
<dbReference type="WBParaSite" id="TMUE_2000009592.1">
    <property type="protein sequence ID" value="TMUE_2000009592.1"/>
    <property type="gene ID" value="WBGene00300646"/>
</dbReference>
<organism evidence="10 11">
    <name type="scientific">Trichuris muris</name>
    <name type="common">Mouse whipworm</name>
    <dbReference type="NCBI Taxonomy" id="70415"/>
    <lineage>
        <taxon>Eukaryota</taxon>
        <taxon>Metazoa</taxon>
        <taxon>Ecdysozoa</taxon>
        <taxon>Nematoda</taxon>
        <taxon>Enoplea</taxon>
        <taxon>Dorylaimia</taxon>
        <taxon>Trichinellida</taxon>
        <taxon>Trichuridae</taxon>
        <taxon>Trichuris</taxon>
    </lineage>
</organism>
<name>A0A5S6QRS3_TRIMR</name>
<dbReference type="CDD" id="cd11574">
    <property type="entry name" value="GH99"/>
    <property type="match status" value="1"/>
</dbReference>
<keyword evidence="3" id="KW-0812">Transmembrane</keyword>
<protein>
    <submittedName>
        <fullName evidence="11">Uncharacterized protein</fullName>
    </submittedName>
</protein>
<accession>A0A5S6QRS3</accession>
<evidence type="ECO:0000256" key="9">
    <source>
        <dbReference type="SAM" id="MobiDB-lite"/>
    </source>
</evidence>
<dbReference type="GO" id="GO:0004559">
    <property type="term" value="F:alpha-mannosidase activity"/>
    <property type="evidence" value="ECO:0007669"/>
    <property type="project" value="TreeGrafter"/>
</dbReference>
<evidence type="ECO:0000256" key="2">
    <source>
        <dbReference type="ARBA" id="ARBA00009559"/>
    </source>
</evidence>